<organism evidence="3 4">
    <name type="scientific">Montanilutibacter psychrotolerans</name>
    <dbReference type="NCBI Taxonomy" id="1327343"/>
    <lineage>
        <taxon>Bacteria</taxon>
        <taxon>Pseudomonadati</taxon>
        <taxon>Pseudomonadota</taxon>
        <taxon>Gammaproteobacteria</taxon>
        <taxon>Lysobacterales</taxon>
        <taxon>Lysobacteraceae</taxon>
        <taxon>Montanilutibacter</taxon>
    </lineage>
</organism>
<sequence length="112" mass="11964">MAEAGAALGFAVVRIDLAGCTDKDAVLARFAQALQFPEWFGGNWDALADALADLSWLPAPGYLLLIEHPAPFGEAAGDEFEVLLEILNESALRWADHGSAMWALLPTPVQAD</sequence>
<gene>
    <name evidence="3" type="ORF">EER27_09690</name>
</gene>
<dbReference type="InterPro" id="IPR035905">
    <property type="entry name" value="Barstar-like_sf"/>
</dbReference>
<dbReference type="AlphaFoldDB" id="A0A3M8SXD7"/>
<dbReference type="SUPFAM" id="SSF52038">
    <property type="entry name" value="Barstar-related"/>
    <property type="match status" value="1"/>
</dbReference>
<evidence type="ECO:0000256" key="1">
    <source>
        <dbReference type="ARBA" id="ARBA00006845"/>
    </source>
</evidence>
<dbReference type="Pfam" id="PF01337">
    <property type="entry name" value="Barstar"/>
    <property type="match status" value="1"/>
</dbReference>
<keyword evidence="4" id="KW-1185">Reference proteome</keyword>
<evidence type="ECO:0000259" key="2">
    <source>
        <dbReference type="Pfam" id="PF01337"/>
    </source>
</evidence>
<feature type="domain" description="Barstar (barnase inhibitor)" evidence="2">
    <location>
        <begin position="11"/>
        <end position="105"/>
    </location>
</feature>
<dbReference type="Gene3D" id="3.30.370.10">
    <property type="entry name" value="Barstar-like"/>
    <property type="match status" value="1"/>
</dbReference>
<comment type="caution">
    <text evidence="3">The sequence shown here is derived from an EMBL/GenBank/DDBJ whole genome shotgun (WGS) entry which is preliminary data.</text>
</comment>
<dbReference type="Proteomes" id="UP000267049">
    <property type="component" value="Unassembled WGS sequence"/>
</dbReference>
<dbReference type="OrthoDB" id="7575400at2"/>
<reference evidence="3 4" key="1">
    <citation type="submission" date="2018-11" db="EMBL/GenBank/DDBJ databases">
        <title>Lysobacter cryohumiis sp. nov., isolated from soil in the Tianshan Mountains, Xinjiang, China.</title>
        <authorList>
            <person name="Luo Y."/>
            <person name="Sheng H."/>
        </authorList>
    </citation>
    <scope>NUCLEOTIDE SEQUENCE [LARGE SCALE GENOMIC DNA]</scope>
    <source>
        <strain evidence="3 4">ZS60</strain>
    </source>
</reference>
<protein>
    <submittedName>
        <fullName evidence="3">Barnase inhibitor</fullName>
    </submittedName>
</protein>
<proteinExistence type="inferred from homology"/>
<name>A0A3M8SXD7_9GAMM</name>
<dbReference type="InterPro" id="IPR000468">
    <property type="entry name" value="Barstar"/>
</dbReference>
<dbReference type="EMBL" id="RIBS01000004">
    <property type="protein sequence ID" value="RNF83904.1"/>
    <property type="molecule type" value="Genomic_DNA"/>
</dbReference>
<comment type="similarity">
    <text evidence="1">Belongs to the barstar family.</text>
</comment>
<accession>A0A3M8SXD7</accession>
<evidence type="ECO:0000313" key="4">
    <source>
        <dbReference type="Proteomes" id="UP000267049"/>
    </source>
</evidence>
<evidence type="ECO:0000313" key="3">
    <source>
        <dbReference type="EMBL" id="RNF83904.1"/>
    </source>
</evidence>